<dbReference type="Proteomes" id="UP000596063">
    <property type="component" value="Chromosome"/>
</dbReference>
<keyword evidence="6" id="KW-1185">Reference proteome</keyword>
<dbReference type="Pfam" id="PF12625">
    <property type="entry name" value="Arabinose_bd"/>
    <property type="match status" value="1"/>
</dbReference>
<dbReference type="KEGG" id="snan:I6N98_16040"/>
<dbReference type="AlphaFoldDB" id="A0A7T4R490"/>
<reference evidence="5 6" key="1">
    <citation type="submission" date="2020-12" db="EMBL/GenBank/DDBJ databases">
        <authorList>
            <person name="Shan Y."/>
        </authorList>
    </citation>
    <scope>NUCLEOTIDE SEQUENCE [LARGE SCALE GENOMIC DNA]</scope>
    <source>
        <strain evidence="6">csc3.9</strain>
    </source>
</reference>
<sequence length="308" mass="35314">MGTEPAQHLTEWGRYPLRLFEIVLDVGSRLLADPHLGLHAGVGNASQPWGLLTYLAISAPTNREAVMAIVDHSRLLIDLGDLVYEPLDCDLTRLRWDLPAKQLPSRHVVEFFFASWYWADKEQVDRWCREREIYFTHNRVGDSAEYRRIFGAPVHFNSAANSVVFESSYVDIVPRYPHPEIYRSLLASAEAELATLHMEEKIVREVTEAIRRTLPEGLPKLDVIAEELNLTPRTLQRRLYLTNNTFKGLVELARRERSVVLIRDETLDLPDIAAELGFNDQSAFQKAFKRWFGQAPGRYRDAIKGSKS</sequence>
<dbReference type="PANTHER" id="PTHR47894:SF1">
    <property type="entry name" value="HTH-TYPE TRANSCRIPTIONAL REGULATOR VQSM"/>
    <property type="match status" value="1"/>
</dbReference>
<dbReference type="SMART" id="SM00342">
    <property type="entry name" value="HTH_ARAC"/>
    <property type="match status" value="1"/>
</dbReference>
<keyword evidence="3" id="KW-0804">Transcription</keyword>
<dbReference type="PANTHER" id="PTHR47894">
    <property type="entry name" value="HTH-TYPE TRANSCRIPTIONAL REGULATOR GADX"/>
    <property type="match status" value="1"/>
</dbReference>
<accession>A0A7T4R490</accession>
<evidence type="ECO:0000259" key="4">
    <source>
        <dbReference type="PROSITE" id="PS01124"/>
    </source>
</evidence>
<evidence type="ECO:0000256" key="2">
    <source>
        <dbReference type="ARBA" id="ARBA00023125"/>
    </source>
</evidence>
<dbReference type="InterPro" id="IPR018060">
    <property type="entry name" value="HTH_AraC"/>
</dbReference>
<dbReference type="GO" id="GO:0000976">
    <property type="term" value="F:transcription cis-regulatory region binding"/>
    <property type="evidence" value="ECO:0007669"/>
    <property type="project" value="TreeGrafter"/>
</dbReference>
<dbReference type="PRINTS" id="PR00032">
    <property type="entry name" value="HTHARAC"/>
</dbReference>
<keyword evidence="1" id="KW-0805">Transcription regulation</keyword>
<protein>
    <submittedName>
        <fullName evidence="5">AraC family transcriptional regulator ligand-binding domain-containing protein</fullName>
    </submittedName>
</protein>
<evidence type="ECO:0000256" key="1">
    <source>
        <dbReference type="ARBA" id="ARBA00023015"/>
    </source>
</evidence>
<proteinExistence type="predicted"/>
<evidence type="ECO:0000313" key="6">
    <source>
        <dbReference type="Proteomes" id="UP000596063"/>
    </source>
</evidence>
<dbReference type="PROSITE" id="PS01124">
    <property type="entry name" value="HTH_ARAC_FAMILY_2"/>
    <property type="match status" value="1"/>
</dbReference>
<dbReference type="EMBL" id="CP066167">
    <property type="protein sequence ID" value="QQD20214.1"/>
    <property type="molecule type" value="Genomic_DNA"/>
</dbReference>
<dbReference type="InterPro" id="IPR032687">
    <property type="entry name" value="AraC-type_N"/>
</dbReference>
<dbReference type="Gene3D" id="1.10.10.60">
    <property type="entry name" value="Homeodomain-like"/>
    <property type="match status" value="1"/>
</dbReference>
<name>A0A7T4R490_9GAMM</name>
<dbReference type="Pfam" id="PF12833">
    <property type="entry name" value="HTH_18"/>
    <property type="match status" value="1"/>
</dbReference>
<keyword evidence="2" id="KW-0238">DNA-binding</keyword>
<dbReference type="InterPro" id="IPR009057">
    <property type="entry name" value="Homeodomain-like_sf"/>
</dbReference>
<dbReference type="SUPFAM" id="SSF46689">
    <property type="entry name" value="Homeodomain-like"/>
    <property type="match status" value="1"/>
</dbReference>
<evidence type="ECO:0000313" key="5">
    <source>
        <dbReference type="EMBL" id="QQD20214.1"/>
    </source>
</evidence>
<dbReference type="GO" id="GO:0003700">
    <property type="term" value="F:DNA-binding transcription factor activity"/>
    <property type="evidence" value="ECO:0007669"/>
    <property type="project" value="InterPro"/>
</dbReference>
<gene>
    <name evidence="5" type="ORF">I6N98_16040</name>
</gene>
<dbReference type="GO" id="GO:0005829">
    <property type="term" value="C:cytosol"/>
    <property type="evidence" value="ECO:0007669"/>
    <property type="project" value="TreeGrafter"/>
</dbReference>
<evidence type="ECO:0000256" key="3">
    <source>
        <dbReference type="ARBA" id="ARBA00023163"/>
    </source>
</evidence>
<organism evidence="5 6">
    <name type="scientific">Spongiibacter nanhainus</name>
    <dbReference type="NCBI Taxonomy" id="2794344"/>
    <lineage>
        <taxon>Bacteria</taxon>
        <taxon>Pseudomonadati</taxon>
        <taxon>Pseudomonadota</taxon>
        <taxon>Gammaproteobacteria</taxon>
        <taxon>Cellvibrionales</taxon>
        <taxon>Spongiibacteraceae</taxon>
        <taxon>Spongiibacter</taxon>
    </lineage>
</organism>
<feature type="domain" description="HTH araC/xylS-type" evidence="4">
    <location>
        <begin position="204"/>
        <end position="302"/>
    </location>
</feature>
<dbReference type="InterPro" id="IPR020449">
    <property type="entry name" value="Tscrpt_reg_AraC-type_HTH"/>
</dbReference>